<keyword evidence="2" id="KW-0479">Metal-binding</keyword>
<dbReference type="InterPro" id="IPR036188">
    <property type="entry name" value="FAD/NAD-bd_sf"/>
</dbReference>
<gene>
    <name evidence="6" type="ORF">J2Z79_003049</name>
</gene>
<keyword evidence="1" id="KW-0004">4Fe-4S</keyword>
<name>A0ABS4JVM3_9FIRM</name>
<organism evidence="6 7">
    <name type="scientific">Symbiobacterium terraclitae</name>
    <dbReference type="NCBI Taxonomy" id="557451"/>
    <lineage>
        <taxon>Bacteria</taxon>
        <taxon>Bacillati</taxon>
        <taxon>Bacillota</taxon>
        <taxon>Clostridia</taxon>
        <taxon>Eubacteriales</taxon>
        <taxon>Symbiobacteriaceae</taxon>
        <taxon>Symbiobacterium</taxon>
    </lineage>
</organism>
<keyword evidence="5" id="KW-0411">Iron-sulfur</keyword>
<evidence type="ECO:0000256" key="5">
    <source>
        <dbReference type="ARBA" id="ARBA00023014"/>
    </source>
</evidence>
<dbReference type="InterPro" id="IPR039650">
    <property type="entry name" value="HdrA-like"/>
</dbReference>
<protein>
    <submittedName>
        <fullName evidence="6">Ribulose 1,5-bisphosphate synthetase/thiazole synthase</fullName>
    </submittedName>
</protein>
<dbReference type="PANTHER" id="PTHR43498">
    <property type="entry name" value="FERREDOXIN:COB-COM HETERODISULFIDE REDUCTASE SUBUNIT A"/>
    <property type="match status" value="1"/>
</dbReference>
<evidence type="ECO:0000256" key="3">
    <source>
        <dbReference type="ARBA" id="ARBA00023002"/>
    </source>
</evidence>
<reference evidence="6 7" key="1">
    <citation type="submission" date="2021-03" db="EMBL/GenBank/DDBJ databases">
        <title>Genomic Encyclopedia of Type Strains, Phase IV (KMG-IV): sequencing the most valuable type-strain genomes for metagenomic binning, comparative biology and taxonomic classification.</title>
        <authorList>
            <person name="Goeker M."/>
        </authorList>
    </citation>
    <scope>NUCLEOTIDE SEQUENCE [LARGE SCALE GENOMIC DNA]</scope>
    <source>
        <strain evidence="6 7">DSM 27138</strain>
    </source>
</reference>
<dbReference type="RefSeq" id="WP_209467710.1">
    <property type="nucleotide sequence ID" value="NZ_JAGGLG010000031.1"/>
</dbReference>
<dbReference type="SUPFAM" id="SSF51905">
    <property type="entry name" value="FAD/NAD(P)-binding domain"/>
    <property type="match status" value="1"/>
</dbReference>
<evidence type="ECO:0000256" key="1">
    <source>
        <dbReference type="ARBA" id="ARBA00022485"/>
    </source>
</evidence>
<keyword evidence="7" id="KW-1185">Reference proteome</keyword>
<dbReference type="PANTHER" id="PTHR43498:SF1">
    <property type="entry name" value="COB--COM HETERODISULFIDE REDUCTASE IRON-SULFUR SUBUNIT A"/>
    <property type="match status" value="1"/>
</dbReference>
<dbReference type="Proteomes" id="UP001519289">
    <property type="component" value="Unassembled WGS sequence"/>
</dbReference>
<dbReference type="PRINTS" id="PR00469">
    <property type="entry name" value="PNDRDTASEII"/>
</dbReference>
<evidence type="ECO:0000256" key="4">
    <source>
        <dbReference type="ARBA" id="ARBA00023004"/>
    </source>
</evidence>
<evidence type="ECO:0000313" key="7">
    <source>
        <dbReference type="Proteomes" id="UP001519289"/>
    </source>
</evidence>
<accession>A0ABS4JVM3</accession>
<dbReference type="Gene3D" id="3.50.50.60">
    <property type="entry name" value="FAD/NAD(P)-binding domain"/>
    <property type="match status" value="2"/>
</dbReference>
<evidence type="ECO:0000313" key="6">
    <source>
        <dbReference type="EMBL" id="MBP2019607.1"/>
    </source>
</evidence>
<proteinExistence type="predicted"/>
<dbReference type="EMBL" id="JAGGLG010000031">
    <property type="protein sequence ID" value="MBP2019607.1"/>
    <property type="molecule type" value="Genomic_DNA"/>
</dbReference>
<comment type="caution">
    <text evidence="6">The sequence shown here is derived from an EMBL/GenBank/DDBJ whole genome shotgun (WGS) entry which is preliminary data.</text>
</comment>
<keyword evidence="3" id="KW-0560">Oxidoreductase</keyword>
<sequence>MPRTYREPARDLPVARDVDVLVVGGGTAGVCAAIAAARQGARTLLVEAAGFLGGSQTGAQVCPTMPNHVDGEPLNGGIGLEIMRRAEAEGCGWTHTGQPWFDPEMLKAVLDEMVLEAGAEVLLQTLTVGAIVEDGAIRGVIVENKSGRQAILARRVIDCTGDADVAALAGVPMMEGQESDGAHQAMSLRFTADGIDLERFYQFHLTLGGREDQQPRPPMVHTAMVWGKGWPLEPVFRRAVEEGVLDETDGNYFQCFAIPGRPRALAFNCPEIPLRANGTDADDLTWAFTEGRRRIRRLMRFFHRYLPGFEEAYVASVASQVGVRESRRITGEYVLDLDDILECRKFPDGIARNRYPVDVHGARKSINEEKRNLVYLPPGEYHEIPYRCLVPLKVDNLLAAGRCLSATFVAQSSVRIQPNCQAMGEAAGVAAALSLARGITPRQLDGAELRRVLRAHGASL</sequence>
<dbReference type="Pfam" id="PF12831">
    <property type="entry name" value="FAD_oxidored"/>
    <property type="match status" value="1"/>
</dbReference>
<evidence type="ECO:0000256" key="2">
    <source>
        <dbReference type="ARBA" id="ARBA00022723"/>
    </source>
</evidence>
<keyword evidence="4" id="KW-0408">Iron</keyword>